<dbReference type="EMBL" id="VORY01000023">
    <property type="protein sequence ID" value="TXD92291.1"/>
    <property type="molecule type" value="Genomic_DNA"/>
</dbReference>
<evidence type="ECO:0000256" key="2">
    <source>
        <dbReference type="ARBA" id="ARBA00023015"/>
    </source>
</evidence>
<dbReference type="InterPro" id="IPR013325">
    <property type="entry name" value="RNA_pol_sigma_r2"/>
</dbReference>
<feature type="domain" description="RNA polymerase sigma factor 70 region 4 type 2" evidence="6">
    <location>
        <begin position="130"/>
        <end position="178"/>
    </location>
</feature>
<keyword evidence="8" id="KW-1185">Reference proteome</keyword>
<gene>
    <name evidence="7" type="ORF">ES724_14325</name>
</gene>
<dbReference type="InterPro" id="IPR013324">
    <property type="entry name" value="RNA_pol_sigma_r3/r4-like"/>
</dbReference>
<keyword evidence="4" id="KW-0804">Transcription</keyword>
<name>A0A5C6ZQ31_9FLAO</name>
<dbReference type="InterPro" id="IPR036388">
    <property type="entry name" value="WH-like_DNA-bd_sf"/>
</dbReference>
<dbReference type="InterPro" id="IPR013249">
    <property type="entry name" value="RNA_pol_sigma70_r4_t2"/>
</dbReference>
<protein>
    <submittedName>
        <fullName evidence="7">RNA polymerase sigma factor</fullName>
    </submittedName>
</protein>
<dbReference type="InterPro" id="IPR039425">
    <property type="entry name" value="RNA_pol_sigma-70-like"/>
</dbReference>
<reference evidence="7 8" key="1">
    <citation type="submission" date="2019-08" db="EMBL/GenBank/DDBJ databases">
        <title>Genome sequence of Gillisia hiemivivida IC154 (type strain).</title>
        <authorList>
            <person name="Bowman J.P."/>
        </authorList>
    </citation>
    <scope>NUCLEOTIDE SEQUENCE [LARGE SCALE GENOMIC DNA]</scope>
    <source>
        <strain evidence="7 8">IC154</strain>
    </source>
</reference>
<dbReference type="InterPro" id="IPR014284">
    <property type="entry name" value="RNA_pol_sigma-70_dom"/>
</dbReference>
<evidence type="ECO:0000256" key="1">
    <source>
        <dbReference type="ARBA" id="ARBA00010641"/>
    </source>
</evidence>
<dbReference type="Pfam" id="PF04542">
    <property type="entry name" value="Sigma70_r2"/>
    <property type="match status" value="1"/>
</dbReference>
<keyword evidence="2" id="KW-0805">Transcription regulation</keyword>
<dbReference type="InterPro" id="IPR007627">
    <property type="entry name" value="RNA_pol_sigma70_r2"/>
</dbReference>
<dbReference type="Proteomes" id="UP000321367">
    <property type="component" value="Unassembled WGS sequence"/>
</dbReference>
<comment type="caution">
    <text evidence="7">The sequence shown here is derived from an EMBL/GenBank/DDBJ whole genome shotgun (WGS) entry which is preliminary data.</text>
</comment>
<dbReference type="SUPFAM" id="SSF88659">
    <property type="entry name" value="Sigma3 and sigma4 domains of RNA polymerase sigma factors"/>
    <property type="match status" value="1"/>
</dbReference>
<evidence type="ECO:0000313" key="7">
    <source>
        <dbReference type="EMBL" id="TXD92291.1"/>
    </source>
</evidence>
<evidence type="ECO:0000259" key="5">
    <source>
        <dbReference type="Pfam" id="PF04542"/>
    </source>
</evidence>
<evidence type="ECO:0000313" key="8">
    <source>
        <dbReference type="Proteomes" id="UP000321367"/>
    </source>
</evidence>
<dbReference type="PANTHER" id="PTHR43133:SF51">
    <property type="entry name" value="RNA POLYMERASE SIGMA FACTOR"/>
    <property type="match status" value="1"/>
</dbReference>
<proteinExistence type="inferred from homology"/>
<dbReference type="PANTHER" id="PTHR43133">
    <property type="entry name" value="RNA POLYMERASE ECF-TYPE SIGMA FACTO"/>
    <property type="match status" value="1"/>
</dbReference>
<dbReference type="SUPFAM" id="SSF88946">
    <property type="entry name" value="Sigma2 domain of RNA polymerase sigma factors"/>
    <property type="match status" value="1"/>
</dbReference>
<dbReference type="GO" id="GO:0006352">
    <property type="term" value="P:DNA-templated transcription initiation"/>
    <property type="evidence" value="ECO:0007669"/>
    <property type="project" value="InterPro"/>
</dbReference>
<dbReference type="RefSeq" id="WP_146934085.1">
    <property type="nucleotide sequence ID" value="NZ_CBCSHZ010000026.1"/>
</dbReference>
<dbReference type="GO" id="GO:0016987">
    <property type="term" value="F:sigma factor activity"/>
    <property type="evidence" value="ECO:0007669"/>
    <property type="project" value="UniProtKB-KW"/>
</dbReference>
<keyword evidence="3" id="KW-0731">Sigma factor</keyword>
<accession>A0A5C6ZQ31</accession>
<dbReference type="Gene3D" id="1.10.1740.10">
    <property type="match status" value="1"/>
</dbReference>
<organism evidence="7 8">
    <name type="scientific">Gillisia hiemivivida</name>
    <dbReference type="NCBI Taxonomy" id="291190"/>
    <lineage>
        <taxon>Bacteria</taxon>
        <taxon>Pseudomonadati</taxon>
        <taxon>Bacteroidota</taxon>
        <taxon>Flavobacteriia</taxon>
        <taxon>Flavobacteriales</taxon>
        <taxon>Flavobacteriaceae</taxon>
        <taxon>Gillisia</taxon>
    </lineage>
</organism>
<evidence type="ECO:0000256" key="4">
    <source>
        <dbReference type="ARBA" id="ARBA00023163"/>
    </source>
</evidence>
<sequence>MTPSITYTEDLIVRCQKQEHRAQLEVYKKYYKAMYNTALRIVKDSAEAEDIMQEGFIKAFSKIHTFEGKSTFGAWIKKIVVNLSINAYNKRIKYTQVSYNDEFRNEITEGDGIGIIEEEENKCKIQHILKKFELLKESYRVVLSLHLIEGYDYDEICEILKLSPANCRTTISRAKEQLRKIVSGNER</sequence>
<dbReference type="Gene3D" id="1.10.10.10">
    <property type="entry name" value="Winged helix-like DNA-binding domain superfamily/Winged helix DNA-binding domain"/>
    <property type="match status" value="1"/>
</dbReference>
<dbReference type="GO" id="GO:0003677">
    <property type="term" value="F:DNA binding"/>
    <property type="evidence" value="ECO:0007669"/>
    <property type="project" value="InterPro"/>
</dbReference>
<feature type="domain" description="RNA polymerase sigma-70 region 2" evidence="5">
    <location>
        <begin position="27"/>
        <end position="91"/>
    </location>
</feature>
<evidence type="ECO:0000256" key="3">
    <source>
        <dbReference type="ARBA" id="ARBA00023082"/>
    </source>
</evidence>
<comment type="similarity">
    <text evidence="1">Belongs to the sigma-70 factor family. ECF subfamily.</text>
</comment>
<dbReference type="AlphaFoldDB" id="A0A5C6ZQ31"/>
<evidence type="ECO:0000259" key="6">
    <source>
        <dbReference type="Pfam" id="PF08281"/>
    </source>
</evidence>
<dbReference type="OrthoDB" id="1160671at2"/>
<dbReference type="Pfam" id="PF08281">
    <property type="entry name" value="Sigma70_r4_2"/>
    <property type="match status" value="1"/>
</dbReference>
<dbReference type="NCBIfam" id="TIGR02937">
    <property type="entry name" value="sigma70-ECF"/>
    <property type="match status" value="1"/>
</dbReference>